<dbReference type="EMBL" id="MLAK01000769">
    <property type="protein sequence ID" value="OHT05141.1"/>
    <property type="molecule type" value="Genomic_DNA"/>
</dbReference>
<keyword evidence="2" id="KW-1185">Reference proteome</keyword>
<name>A0A1J4K6R0_9EUKA</name>
<dbReference type="GeneID" id="94840145"/>
<evidence type="ECO:0008006" key="3">
    <source>
        <dbReference type="Google" id="ProtNLM"/>
    </source>
</evidence>
<evidence type="ECO:0000313" key="1">
    <source>
        <dbReference type="EMBL" id="OHT05141.1"/>
    </source>
</evidence>
<accession>A0A1J4K6R0</accession>
<dbReference type="SUPFAM" id="SSF109993">
    <property type="entry name" value="VPS9 domain"/>
    <property type="match status" value="1"/>
</dbReference>
<sequence>MIDSAILVPTGAICPASVCPISIQRSLKNENFRPTLEKIKMEYPELSNFYELHFLSNECDSDEYDHDSSISEAIQQAVLSTTGPLEIIHQEELKIKPKMESAQRCLKDLINNTSITYDIKILLYLKYRIDIKKLKFHQNHLNRLKHYIQVLTEIANIIMIDKLPCQYVIKTDLLNAAILENLDYKEFEARKWSLSIKIKSISNDRSSRANSKMMEVYKLCDESYNETLDFLEDDGLKDFVNAIDLMSPKFKSFLEKTIDFVQKNPEESGTKILMLTNSFLEITGASHENILKYLFIMFTRLVFNRLYVEKFDLEFINVDFPFQIKIRKLKNFRPSDFPPSLKFLPPELHNIPVKEFPPDHLYSECAQDVQFLQFETCPIDFCMACYRCLNHIQQVASSVLYSSCTDENKSEQQFALSFDELFDITLVIVLYASPVELRQIIKLMTPYVGGLKVSAQLEFGFAVINSVCDQIMKFAKK</sequence>
<dbReference type="RefSeq" id="XP_068358277.1">
    <property type="nucleotide sequence ID" value="XM_068505441.1"/>
</dbReference>
<dbReference type="AlphaFoldDB" id="A0A1J4K6R0"/>
<proteinExistence type="predicted"/>
<dbReference type="InterPro" id="IPR037191">
    <property type="entry name" value="VPS9_dom_sf"/>
</dbReference>
<dbReference type="Proteomes" id="UP000179807">
    <property type="component" value="Unassembled WGS sequence"/>
</dbReference>
<organism evidence="1 2">
    <name type="scientific">Tritrichomonas foetus</name>
    <dbReference type="NCBI Taxonomy" id="1144522"/>
    <lineage>
        <taxon>Eukaryota</taxon>
        <taxon>Metamonada</taxon>
        <taxon>Parabasalia</taxon>
        <taxon>Tritrichomonadida</taxon>
        <taxon>Tritrichomonadidae</taxon>
        <taxon>Tritrichomonas</taxon>
    </lineage>
</organism>
<reference evidence="1" key="1">
    <citation type="submission" date="2016-10" db="EMBL/GenBank/DDBJ databases">
        <authorList>
            <person name="Benchimol M."/>
            <person name="Almeida L.G."/>
            <person name="Vasconcelos A.T."/>
            <person name="Perreira-Neves A."/>
            <person name="Rosa I.A."/>
            <person name="Tasca T."/>
            <person name="Bogo M.R."/>
            <person name="de Souza W."/>
        </authorList>
    </citation>
    <scope>NUCLEOTIDE SEQUENCE [LARGE SCALE GENOMIC DNA]</scope>
    <source>
        <strain evidence="1">K</strain>
    </source>
</reference>
<evidence type="ECO:0000313" key="2">
    <source>
        <dbReference type="Proteomes" id="UP000179807"/>
    </source>
</evidence>
<comment type="caution">
    <text evidence="1">The sequence shown here is derived from an EMBL/GenBank/DDBJ whole genome shotgun (WGS) entry which is preliminary data.</text>
</comment>
<protein>
    <recommendedName>
        <fullName evidence="3">VPS9 domain-containing protein</fullName>
    </recommendedName>
</protein>
<dbReference type="VEuPathDB" id="TrichDB:TRFO_27273"/>
<gene>
    <name evidence="1" type="ORF">TRFO_27273</name>
</gene>